<dbReference type="GO" id="GO:0006351">
    <property type="term" value="P:DNA-templated transcription"/>
    <property type="evidence" value="ECO:0007669"/>
    <property type="project" value="InterPro"/>
</dbReference>
<keyword evidence="5" id="KW-0804">Transcription</keyword>
<dbReference type="Pfam" id="PF08567">
    <property type="entry name" value="PH_TFIIH"/>
    <property type="match status" value="1"/>
</dbReference>
<keyword evidence="9" id="KW-1185">Reference proteome</keyword>
<comment type="subcellular location">
    <subcellularLocation>
        <location evidence="1">Nucleus</location>
    </subcellularLocation>
</comment>
<sequence length="511" mass="60389">MDVHEDVLNNLKYVRVKKVNGSLYLMKTRIAWMQESKNSFGLSYNYADIKQIKISQPNREKIQLQLVLYESGATTFHFANPNGKKDQLLDRTMVSSYMSEVLPKFKKINETDLKEKETLLKSNVNLRKGYKNLVETGTISTDEFWKHWTRYLNKFDKFDQNIGVPTSFISQLKHQTGGYNQIEYNMDQDTIMCIFKTYPAIKRKHSECVPSQMSEQSFWKHFFESHYYLRDLPLPKNYRDFFHDVVKEEQKDIKLLNQNFGKNNTDDLGYLKDGLDLQSNTFIQNSNPTESYKNLVRSINNYSANILNSLVRQPTDDVYTNLAQIDIEETDDIYEPIQFDSRLNIKTELKRKCVIESQDDQADFAVSTKMLDDFQNWNSNFDDLHSKHSVLQFISEMSSENSSGIKEVQLTPEMSKEYMKIHNTVSEITRHFWMCFPVVSVELENKLYRTFNLITNFKNSQIKDYKEKLIQQHFKENILRHNEMRLDAAISKYNVWKNKSLLRKEKLEKPS</sequence>
<dbReference type="GO" id="GO:0000439">
    <property type="term" value="C:transcription factor TFIIH core complex"/>
    <property type="evidence" value="ECO:0007669"/>
    <property type="project" value="InterPro"/>
</dbReference>
<dbReference type="InterPro" id="IPR005607">
    <property type="entry name" value="BSD_dom"/>
</dbReference>
<accession>A0A177AYC1</accession>
<organism evidence="8 9">
    <name type="scientific">Intoshia linei</name>
    <dbReference type="NCBI Taxonomy" id="1819745"/>
    <lineage>
        <taxon>Eukaryota</taxon>
        <taxon>Metazoa</taxon>
        <taxon>Spiralia</taxon>
        <taxon>Lophotrochozoa</taxon>
        <taxon>Mesozoa</taxon>
        <taxon>Orthonectida</taxon>
        <taxon>Rhopaluridae</taxon>
        <taxon>Intoshia</taxon>
    </lineage>
</organism>
<dbReference type="Gene3D" id="2.30.29.30">
    <property type="entry name" value="Pleckstrin-homology domain (PH domain)/Phosphotyrosine-binding domain (PTB)"/>
    <property type="match status" value="1"/>
</dbReference>
<dbReference type="CDD" id="cd13229">
    <property type="entry name" value="PH_TFIIH"/>
    <property type="match status" value="1"/>
</dbReference>
<dbReference type="SUPFAM" id="SSF140383">
    <property type="entry name" value="BSD domain-like"/>
    <property type="match status" value="2"/>
</dbReference>
<dbReference type="Gene3D" id="6.10.140.1200">
    <property type="match status" value="1"/>
</dbReference>
<evidence type="ECO:0000259" key="7">
    <source>
        <dbReference type="PROSITE" id="PS50858"/>
    </source>
</evidence>
<evidence type="ECO:0000256" key="4">
    <source>
        <dbReference type="ARBA" id="ARBA00023015"/>
    </source>
</evidence>
<dbReference type="Gene3D" id="1.10.3970.10">
    <property type="entry name" value="BSD domain"/>
    <property type="match status" value="1"/>
</dbReference>
<reference evidence="8 9" key="1">
    <citation type="submission" date="2016-04" db="EMBL/GenBank/DDBJ databases">
        <title>The genome of Intoshia linei affirms orthonectids as highly simplified spiralians.</title>
        <authorList>
            <person name="Mikhailov K.V."/>
            <person name="Slusarev G.S."/>
            <person name="Nikitin M.A."/>
            <person name="Logacheva M.D."/>
            <person name="Penin A."/>
            <person name="Aleoshin V."/>
            <person name="Panchin Y.V."/>
        </authorList>
    </citation>
    <scope>NUCLEOTIDE SEQUENCE [LARGE SCALE GENOMIC DNA]</scope>
    <source>
        <strain evidence="8">Intl2013</strain>
        <tissue evidence="8">Whole animal</tissue>
    </source>
</reference>
<keyword evidence="6" id="KW-0539">Nucleus</keyword>
<evidence type="ECO:0000256" key="6">
    <source>
        <dbReference type="ARBA" id="ARBA00023242"/>
    </source>
</evidence>
<dbReference type="SUPFAM" id="SSF50729">
    <property type="entry name" value="PH domain-like"/>
    <property type="match status" value="1"/>
</dbReference>
<dbReference type="PROSITE" id="PS50858">
    <property type="entry name" value="BSD"/>
    <property type="match status" value="1"/>
</dbReference>
<dbReference type="InterPro" id="IPR011993">
    <property type="entry name" value="PH-like_dom_sf"/>
</dbReference>
<dbReference type="AlphaFoldDB" id="A0A177AYC1"/>
<dbReference type="PANTHER" id="PTHR12856">
    <property type="entry name" value="TRANSCRIPTION INITIATION FACTOR IIH-RELATED"/>
    <property type="match status" value="1"/>
</dbReference>
<dbReference type="GO" id="GO:0006289">
    <property type="term" value="P:nucleotide-excision repair"/>
    <property type="evidence" value="ECO:0007669"/>
    <property type="project" value="InterPro"/>
</dbReference>
<proteinExistence type="inferred from homology"/>
<dbReference type="InterPro" id="IPR027079">
    <property type="entry name" value="Tfb1/GTF2H1"/>
</dbReference>
<name>A0A177AYC1_9BILA</name>
<evidence type="ECO:0000313" key="9">
    <source>
        <dbReference type="Proteomes" id="UP000078046"/>
    </source>
</evidence>
<feature type="domain" description="BSD" evidence="7">
    <location>
        <begin position="178"/>
        <end position="230"/>
    </location>
</feature>
<comment type="similarity">
    <text evidence="2">Belongs to the TFB1 family.</text>
</comment>
<keyword evidence="4" id="KW-0805">Transcription regulation</keyword>
<protein>
    <recommendedName>
        <fullName evidence="7">BSD domain-containing protein</fullName>
    </recommendedName>
</protein>
<gene>
    <name evidence="8" type="ORF">A3Q56_06109</name>
</gene>
<dbReference type="InterPro" id="IPR013876">
    <property type="entry name" value="TFIIH_BTF_p62_N"/>
</dbReference>
<evidence type="ECO:0000256" key="3">
    <source>
        <dbReference type="ARBA" id="ARBA00022737"/>
    </source>
</evidence>
<comment type="caution">
    <text evidence="8">The sequence shown here is derived from an EMBL/GenBank/DDBJ whole genome shotgun (WGS) entry which is preliminary data.</text>
</comment>
<evidence type="ECO:0000313" key="8">
    <source>
        <dbReference type="EMBL" id="OAF66184.1"/>
    </source>
</evidence>
<dbReference type="EMBL" id="LWCA01001010">
    <property type="protein sequence ID" value="OAF66184.1"/>
    <property type="molecule type" value="Genomic_DNA"/>
</dbReference>
<dbReference type="Pfam" id="PF03909">
    <property type="entry name" value="BSD"/>
    <property type="match status" value="1"/>
</dbReference>
<evidence type="ECO:0000256" key="5">
    <source>
        <dbReference type="ARBA" id="ARBA00023163"/>
    </source>
</evidence>
<dbReference type="OrthoDB" id="360521at2759"/>
<dbReference type="InterPro" id="IPR035925">
    <property type="entry name" value="BSD_dom_sf"/>
</dbReference>
<evidence type="ECO:0000256" key="2">
    <source>
        <dbReference type="ARBA" id="ARBA00009448"/>
    </source>
</evidence>
<dbReference type="Proteomes" id="UP000078046">
    <property type="component" value="Unassembled WGS sequence"/>
</dbReference>
<evidence type="ECO:0000256" key="1">
    <source>
        <dbReference type="ARBA" id="ARBA00004123"/>
    </source>
</evidence>
<dbReference type="SMART" id="SM00751">
    <property type="entry name" value="BSD"/>
    <property type="match status" value="2"/>
</dbReference>
<keyword evidence="3" id="KW-0677">Repeat</keyword>